<evidence type="ECO:0000313" key="6">
    <source>
        <dbReference type="Proteomes" id="UP000005737"/>
    </source>
</evidence>
<dbReference type="Pfam" id="PF20240">
    <property type="entry name" value="DUF6597"/>
    <property type="match status" value="1"/>
</dbReference>
<dbReference type="InterPro" id="IPR046532">
    <property type="entry name" value="DUF6597"/>
</dbReference>
<accession>H2CDQ5</accession>
<dbReference type="InterPro" id="IPR018060">
    <property type="entry name" value="HTH_AraC"/>
</dbReference>
<keyword evidence="6" id="KW-1185">Reference proteome</keyword>
<dbReference type="GO" id="GO:0043565">
    <property type="term" value="F:sequence-specific DNA binding"/>
    <property type="evidence" value="ECO:0007669"/>
    <property type="project" value="InterPro"/>
</dbReference>
<evidence type="ECO:0000256" key="3">
    <source>
        <dbReference type="ARBA" id="ARBA00023163"/>
    </source>
</evidence>
<dbReference type="SMART" id="SM00342">
    <property type="entry name" value="HTH_ARAC"/>
    <property type="match status" value="1"/>
</dbReference>
<protein>
    <submittedName>
        <fullName evidence="5">Transcriptional regulator, AraC family</fullName>
    </submittedName>
</protein>
<dbReference type="Proteomes" id="UP000005737">
    <property type="component" value="Unassembled WGS sequence"/>
</dbReference>
<evidence type="ECO:0000313" key="5">
    <source>
        <dbReference type="EMBL" id="EHQ07593.1"/>
    </source>
</evidence>
<dbReference type="GO" id="GO:0003700">
    <property type="term" value="F:DNA-binding transcription factor activity"/>
    <property type="evidence" value="ECO:0007669"/>
    <property type="project" value="InterPro"/>
</dbReference>
<proteinExistence type="predicted"/>
<evidence type="ECO:0000256" key="2">
    <source>
        <dbReference type="ARBA" id="ARBA00023125"/>
    </source>
</evidence>
<keyword evidence="1" id="KW-0805">Transcription regulation</keyword>
<evidence type="ECO:0000256" key="1">
    <source>
        <dbReference type="ARBA" id="ARBA00023015"/>
    </source>
</evidence>
<dbReference type="Gene3D" id="1.10.10.60">
    <property type="entry name" value="Homeodomain-like"/>
    <property type="match status" value="1"/>
</dbReference>
<dbReference type="EMBL" id="JH597773">
    <property type="protein sequence ID" value="EHQ07593.1"/>
    <property type="molecule type" value="Genomic_DNA"/>
</dbReference>
<organism evidence="5 6">
    <name type="scientific">Leptonema illini DSM 21528</name>
    <dbReference type="NCBI Taxonomy" id="929563"/>
    <lineage>
        <taxon>Bacteria</taxon>
        <taxon>Pseudomonadati</taxon>
        <taxon>Spirochaetota</taxon>
        <taxon>Spirochaetia</taxon>
        <taxon>Leptospirales</taxon>
        <taxon>Leptospiraceae</taxon>
        <taxon>Leptonema</taxon>
    </lineage>
</organism>
<dbReference type="Pfam" id="PF12833">
    <property type="entry name" value="HTH_18"/>
    <property type="match status" value="1"/>
</dbReference>
<dbReference type="STRING" id="183.GCA_002009735_01647"/>
<dbReference type="PANTHER" id="PTHR46796:SF15">
    <property type="entry name" value="BLL1074 PROTEIN"/>
    <property type="match status" value="1"/>
</dbReference>
<reference evidence="5 6" key="1">
    <citation type="submission" date="2011-10" db="EMBL/GenBank/DDBJ databases">
        <title>The Improved High-Quality Draft genome of Leptonema illini DSM 21528.</title>
        <authorList>
            <consortium name="US DOE Joint Genome Institute (JGI-PGF)"/>
            <person name="Lucas S."/>
            <person name="Copeland A."/>
            <person name="Lapidus A."/>
            <person name="Glavina del Rio T."/>
            <person name="Dalin E."/>
            <person name="Tice H."/>
            <person name="Bruce D."/>
            <person name="Goodwin L."/>
            <person name="Pitluck S."/>
            <person name="Peters L."/>
            <person name="Mikhailova N."/>
            <person name="Held B."/>
            <person name="Kyrpides N."/>
            <person name="Mavromatis K."/>
            <person name="Ivanova N."/>
            <person name="Markowitz V."/>
            <person name="Cheng J.-F."/>
            <person name="Hugenholtz P."/>
            <person name="Woyke T."/>
            <person name="Wu D."/>
            <person name="Gronow S."/>
            <person name="Wellnitz S."/>
            <person name="Brambilla E.-M."/>
            <person name="Klenk H.-P."/>
            <person name="Eisen J.A."/>
        </authorList>
    </citation>
    <scope>NUCLEOTIDE SEQUENCE [LARGE SCALE GENOMIC DNA]</scope>
    <source>
        <strain evidence="5 6">DSM 21528</strain>
    </source>
</reference>
<dbReference type="PANTHER" id="PTHR46796">
    <property type="entry name" value="HTH-TYPE TRANSCRIPTIONAL ACTIVATOR RHAS-RELATED"/>
    <property type="match status" value="1"/>
</dbReference>
<dbReference type="InterPro" id="IPR050204">
    <property type="entry name" value="AraC_XylS_family_regulators"/>
</dbReference>
<evidence type="ECO:0000259" key="4">
    <source>
        <dbReference type="PROSITE" id="PS01124"/>
    </source>
</evidence>
<feature type="domain" description="HTH araC/xylS-type" evidence="4">
    <location>
        <begin position="170"/>
        <end position="270"/>
    </location>
</feature>
<gene>
    <name evidence="5" type="ORF">Lepil_2926</name>
</gene>
<dbReference type="PROSITE" id="PS01124">
    <property type="entry name" value="HTH_ARAC_FAMILY_2"/>
    <property type="match status" value="1"/>
</dbReference>
<sequence length="271" mass="30989">MAMLTRLKYGDLSCWMHPIPADLQPFVRSWCGYEERTEAPLQRREYPGVQVVLIFEFSPPLRVYEYGSDSRFSTYSGGFVAGLHDVYSLTEHHGYLCGFQVNLSPIGAFRFFGIPMSEISGRVVSFVDLFDKNDLRHLNERLGNCPTWSDRFALVTDVLRRRILTQGPLSAFPAYLHEIESGRRWQTREMAEDLGFSQKHLISLFKRTTGVTPTQLRRIARFERLLQSLRSDRPASLADLAQSLGYYDQAHMNNEVKDITGLTPASLVPAF</sequence>
<dbReference type="HOGENOM" id="CLU_066193_0_0_12"/>
<keyword evidence="3" id="KW-0804">Transcription</keyword>
<keyword evidence="2" id="KW-0238">DNA-binding</keyword>
<dbReference type="AlphaFoldDB" id="H2CDQ5"/>
<name>H2CDQ5_9LEPT</name>
<dbReference type="RefSeq" id="WP_002773615.1">
    <property type="nucleotide sequence ID" value="NZ_JH597773.1"/>
</dbReference>